<name>A0A0R3MI48_9BRAD</name>
<reference evidence="1 2" key="1">
    <citation type="submission" date="2014-03" db="EMBL/GenBank/DDBJ databases">
        <title>Bradyrhizobium valentinum sp. nov., isolated from effective nodules of Lupinus mariae-josephae, a lupine endemic of basic-lime soils in Eastern Spain.</title>
        <authorList>
            <person name="Duran D."/>
            <person name="Rey L."/>
            <person name="Navarro A."/>
            <person name="Busquets A."/>
            <person name="Imperial J."/>
            <person name="Ruiz-Argueso T."/>
        </authorList>
    </citation>
    <scope>NUCLEOTIDE SEQUENCE [LARGE SCALE GENOMIC DNA]</scope>
    <source>
        <strain evidence="1 2">CCBAU 23086</strain>
    </source>
</reference>
<evidence type="ECO:0000313" key="2">
    <source>
        <dbReference type="Proteomes" id="UP000051660"/>
    </source>
</evidence>
<proteinExistence type="predicted"/>
<dbReference type="Proteomes" id="UP000051660">
    <property type="component" value="Unassembled WGS sequence"/>
</dbReference>
<dbReference type="EMBL" id="LLYB01000091">
    <property type="protein sequence ID" value="KRR19835.1"/>
    <property type="molecule type" value="Genomic_DNA"/>
</dbReference>
<comment type="caution">
    <text evidence="1">The sequence shown here is derived from an EMBL/GenBank/DDBJ whole genome shotgun (WGS) entry which is preliminary data.</text>
</comment>
<accession>A0A0R3MI48</accession>
<dbReference type="AlphaFoldDB" id="A0A0R3MI48"/>
<protein>
    <submittedName>
        <fullName evidence="1">Uncharacterized protein</fullName>
    </submittedName>
</protein>
<sequence length="79" mass="9369">MGHATAWEELNDLFNPLLFLKNMLTYMNALRRDPKQFSDSVHDKTKEIYVALAQRTLREVTNEDMERFKSLRILDDLPI</sequence>
<organism evidence="1 2">
    <name type="scientific">Bradyrhizobium lablabi</name>
    <dbReference type="NCBI Taxonomy" id="722472"/>
    <lineage>
        <taxon>Bacteria</taxon>
        <taxon>Pseudomonadati</taxon>
        <taxon>Pseudomonadota</taxon>
        <taxon>Alphaproteobacteria</taxon>
        <taxon>Hyphomicrobiales</taxon>
        <taxon>Nitrobacteraceae</taxon>
        <taxon>Bradyrhizobium</taxon>
    </lineage>
</organism>
<gene>
    <name evidence="1" type="ORF">CQ14_39005</name>
</gene>
<evidence type="ECO:0000313" key="1">
    <source>
        <dbReference type="EMBL" id="KRR19835.1"/>
    </source>
</evidence>